<dbReference type="InterPro" id="IPR050469">
    <property type="entry name" value="Diguanylate_Cyclase"/>
</dbReference>
<dbReference type="SMART" id="SM00267">
    <property type="entry name" value="GGDEF"/>
    <property type="match status" value="1"/>
</dbReference>
<dbReference type="SUPFAM" id="SSF55073">
    <property type="entry name" value="Nucleotide cyclase"/>
    <property type="match status" value="1"/>
</dbReference>
<evidence type="ECO:0000313" key="5">
    <source>
        <dbReference type="Proteomes" id="UP001232992"/>
    </source>
</evidence>
<name>A0ABT7BZD6_9CYAN</name>
<comment type="caution">
    <text evidence="4">The sequence shown here is derived from an EMBL/GenBank/DDBJ whole genome shotgun (WGS) entry which is preliminary data.</text>
</comment>
<organism evidence="4 5">
    <name type="scientific">Roseofilum casamattae BLCC-M143</name>
    <dbReference type="NCBI Taxonomy" id="3022442"/>
    <lineage>
        <taxon>Bacteria</taxon>
        <taxon>Bacillati</taxon>
        <taxon>Cyanobacteriota</taxon>
        <taxon>Cyanophyceae</taxon>
        <taxon>Desertifilales</taxon>
        <taxon>Desertifilaceae</taxon>
        <taxon>Roseofilum</taxon>
        <taxon>Roseofilum casamattae</taxon>
    </lineage>
</organism>
<dbReference type="InterPro" id="IPR029787">
    <property type="entry name" value="Nucleotide_cyclase"/>
</dbReference>
<keyword evidence="4" id="KW-0548">Nucleotidyltransferase</keyword>
<evidence type="ECO:0000259" key="3">
    <source>
        <dbReference type="PROSITE" id="PS50887"/>
    </source>
</evidence>
<dbReference type="NCBIfam" id="TIGR00254">
    <property type="entry name" value="GGDEF"/>
    <property type="match status" value="1"/>
</dbReference>
<keyword evidence="4" id="KW-0808">Transferase</keyword>
<dbReference type="InterPro" id="IPR011006">
    <property type="entry name" value="CheY-like_superfamily"/>
</dbReference>
<protein>
    <submittedName>
        <fullName evidence="4">Diguanylate cyclase</fullName>
        <ecNumber evidence="4">2.7.7.65</ecNumber>
    </submittedName>
</protein>
<dbReference type="PANTHER" id="PTHR45138:SF9">
    <property type="entry name" value="DIGUANYLATE CYCLASE DGCM-RELATED"/>
    <property type="match status" value="1"/>
</dbReference>
<feature type="domain" description="Response regulatory" evidence="2">
    <location>
        <begin position="39"/>
        <end position="151"/>
    </location>
</feature>
<dbReference type="SUPFAM" id="SSF52172">
    <property type="entry name" value="CheY-like"/>
    <property type="match status" value="1"/>
</dbReference>
<dbReference type="RefSeq" id="WP_283759224.1">
    <property type="nucleotide sequence ID" value="NZ_JAQOSQ010000016.1"/>
</dbReference>
<dbReference type="Pfam" id="PF00072">
    <property type="entry name" value="Response_reg"/>
    <property type="match status" value="1"/>
</dbReference>
<dbReference type="InterPro" id="IPR001789">
    <property type="entry name" value="Sig_transdc_resp-reg_receiver"/>
</dbReference>
<dbReference type="GO" id="GO:0052621">
    <property type="term" value="F:diguanylate cyclase activity"/>
    <property type="evidence" value="ECO:0007669"/>
    <property type="project" value="UniProtKB-EC"/>
</dbReference>
<sequence>MLFSIHPARAGLLQFPIPAPPLEAIAGGRSSADSPSPPKVLVIERDSQICDQIGMALQNHGYQIAEALSADRGLQLARQIDPDIILLDSGLSNRLTYCQELQRSWSAPGIFLLNATEDSQGLSCAFDLGIVDVIGKPIHEVVLIQRIKRWWQGKQQLQQLSEANQELQRLAGIDRLTQVANRHYFDEALEREVRQMKRSGTPLSLILMDIDYFKRYNDRYGHLQGDRCLQQIAQGIQQAVRCPQDMVARYGGEEFAAILPQTNANGAVIVARRIRHQIQQLAIAHPDSDVSPFITLSLGITCAFPEENCSASQLIQAADRGLYRAKEQGRDRLENYDNDDENLDSQL</sequence>
<dbReference type="InterPro" id="IPR043128">
    <property type="entry name" value="Rev_trsase/Diguanyl_cyclase"/>
</dbReference>
<dbReference type="PANTHER" id="PTHR45138">
    <property type="entry name" value="REGULATORY COMPONENTS OF SENSORY TRANSDUCTION SYSTEM"/>
    <property type="match status" value="1"/>
</dbReference>
<evidence type="ECO:0000259" key="2">
    <source>
        <dbReference type="PROSITE" id="PS50110"/>
    </source>
</evidence>
<gene>
    <name evidence="4" type="ORF">PMH09_15385</name>
</gene>
<dbReference type="Gene3D" id="3.40.50.2300">
    <property type="match status" value="1"/>
</dbReference>
<dbReference type="Proteomes" id="UP001232992">
    <property type="component" value="Unassembled WGS sequence"/>
</dbReference>
<reference evidence="4 5" key="1">
    <citation type="submission" date="2023-01" db="EMBL/GenBank/DDBJ databases">
        <title>Novel diversity within Roseofilum (Cyanobacteria; Desertifilaceae) from marine benthic mats with descriptions of four novel species.</title>
        <authorList>
            <person name="Wang Y."/>
            <person name="Berthold D.E."/>
            <person name="Hu J."/>
            <person name="Lefler F.W."/>
            <person name="Laughinghouse H.D. IV."/>
        </authorList>
    </citation>
    <scope>NUCLEOTIDE SEQUENCE [LARGE SCALE GENOMIC DNA]</scope>
    <source>
        <strain evidence="4 5">BLCC-M143</strain>
    </source>
</reference>
<keyword evidence="5" id="KW-1185">Reference proteome</keyword>
<evidence type="ECO:0000256" key="1">
    <source>
        <dbReference type="PROSITE-ProRule" id="PRU00169"/>
    </source>
</evidence>
<dbReference type="Gene3D" id="3.30.70.270">
    <property type="match status" value="1"/>
</dbReference>
<dbReference type="EC" id="2.7.7.65" evidence="4"/>
<dbReference type="CDD" id="cd01949">
    <property type="entry name" value="GGDEF"/>
    <property type="match status" value="1"/>
</dbReference>
<feature type="modified residue" description="4-aspartylphosphate" evidence="1">
    <location>
        <position position="88"/>
    </location>
</feature>
<feature type="domain" description="GGDEF" evidence="3">
    <location>
        <begin position="201"/>
        <end position="338"/>
    </location>
</feature>
<dbReference type="PROSITE" id="PS50887">
    <property type="entry name" value="GGDEF"/>
    <property type="match status" value="1"/>
</dbReference>
<accession>A0ABT7BZD6</accession>
<proteinExistence type="predicted"/>
<dbReference type="EMBL" id="JAQOSQ010000016">
    <property type="protein sequence ID" value="MDJ1184569.1"/>
    <property type="molecule type" value="Genomic_DNA"/>
</dbReference>
<evidence type="ECO:0000313" key="4">
    <source>
        <dbReference type="EMBL" id="MDJ1184569.1"/>
    </source>
</evidence>
<keyword evidence="1" id="KW-0597">Phosphoprotein</keyword>
<dbReference type="InterPro" id="IPR000160">
    <property type="entry name" value="GGDEF_dom"/>
</dbReference>
<dbReference type="SMART" id="SM00448">
    <property type="entry name" value="REC"/>
    <property type="match status" value="1"/>
</dbReference>
<dbReference type="Pfam" id="PF00990">
    <property type="entry name" value="GGDEF"/>
    <property type="match status" value="1"/>
</dbReference>
<dbReference type="PROSITE" id="PS50110">
    <property type="entry name" value="RESPONSE_REGULATORY"/>
    <property type="match status" value="1"/>
</dbReference>